<dbReference type="InterPro" id="IPR036611">
    <property type="entry name" value="Trigger_fac_ribosome-bd_sf"/>
</dbReference>
<dbReference type="GO" id="GO:0051083">
    <property type="term" value="P:'de novo' cotranslational protein folding"/>
    <property type="evidence" value="ECO:0007669"/>
    <property type="project" value="TreeGrafter"/>
</dbReference>
<sequence>MNITASDVKDGKLAAEVTIPAVDVDAAIRKAYRDAAHKYRFPGFRAGKAPRPVIDNMLGAQAVLAQATNDLVGATEPKVLNELDIVPVKEASYDDLDIVKDRQDFSYNVTFPLRPEAELSSYDPVEIEMPPEEVTAAEIDAQIDMLVGYHATFKEIEDRGIADDDFVTVDIKDIHGGESLAGQGRMIAMGSGNLPSAFDEGLIGSGVGDTKEISWTPEETDAEEASVEVTIKGIRHRELPELTDEFAKTSFGFDGVDAMRDAVKLELEQDKSSKLPGLKEQRSVSALAERLELTEMDKDYESTIFSELGQNFLQNLSQRGMTLDAWLKSSQITSEQFIADLHHQADDVARESLALDALARKLDIEVSDEDVDAEFERAGVDDPAASKESFIAEGRLPAVRDSIRRSKAIEWLVGSARVSVVDEAARRAEADDDADEPSEPSSASDAGEGADE</sequence>
<dbReference type="KEGG" id="cgo:Corgl_0805"/>
<evidence type="ECO:0000256" key="6">
    <source>
        <dbReference type="ARBA" id="ARBA00023110"/>
    </source>
</evidence>
<dbReference type="EMBL" id="CP002628">
    <property type="protein sequence ID" value="AEB06918.1"/>
    <property type="molecule type" value="Genomic_DNA"/>
</dbReference>
<evidence type="ECO:0000256" key="9">
    <source>
        <dbReference type="ARBA" id="ARBA00023306"/>
    </source>
</evidence>
<feature type="compositionally biased region" description="Low complexity" evidence="12">
    <location>
        <begin position="439"/>
        <end position="452"/>
    </location>
</feature>
<accession>F2N7M6</accession>
<comment type="function">
    <text evidence="11">Involved in protein export. Acts as a chaperone by maintaining the newly synthesized protein in an open conformation. Functions as a peptidyl-prolyl cis-trans isomerase.</text>
</comment>
<keyword evidence="16" id="KW-1185">Reference proteome</keyword>
<comment type="similarity">
    <text evidence="2 11">Belongs to the FKBP-type PPIase family. Tig subfamily.</text>
</comment>
<dbReference type="InterPro" id="IPR046357">
    <property type="entry name" value="PPIase_dom_sf"/>
</dbReference>
<dbReference type="GO" id="GO:0005737">
    <property type="term" value="C:cytoplasm"/>
    <property type="evidence" value="ECO:0007669"/>
    <property type="project" value="UniProtKB-SubCell"/>
</dbReference>
<keyword evidence="9 11" id="KW-0131">Cell cycle</keyword>
<dbReference type="PIRSF" id="PIRSF003095">
    <property type="entry name" value="Trigger_factor"/>
    <property type="match status" value="1"/>
</dbReference>
<dbReference type="GO" id="GO:0015031">
    <property type="term" value="P:protein transport"/>
    <property type="evidence" value="ECO:0007669"/>
    <property type="project" value="UniProtKB-UniRule"/>
</dbReference>
<evidence type="ECO:0000256" key="7">
    <source>
        <dbReference type="ARBA" id="ARBA00023186"/>
    </source>
</evidence>
<keyword evidence="5 11" id="KW-0132">Cell division</keyword>
<dbReference type="RefSeq" id="WP_013708661.1">
    <property type="nucleotide sequence ID" value="NC_015389.1"/>
</dbReference>
<dbReference type="Pfam" id="PF05697">
    <property type="entry name" value="Trigger_N"/>
    <property type="match status" value="1"/>
</dbReference>
<dbReference type="HAMAP" id="MF_00303">
    <property type="entry name" value="Trigger_factor_Tig"/>
    <property type="match status" value="1"/>
</dbReference>
<dbReference type="SUPFAM" id="SSF109998">
    <property type="entry name" value="Triger factor/SurA peptide-binding domain-like"/>
    <property type="match status" value="1"/>
</dbReference>
<evidence type="ECO:0000313" key="16">
    <source>
        <dbReference type="Proteomes" id="UP000006851"/>
    </source>
</evidence>
<dbReference type="Gene3D" id="3.10.50.40">
    <property type="match status" value="1"/>
</dbReference>
<evidence type="ECO:0000259" key="14">
    <source>
        <dbReference type="Pfam" id="PF05698"/>
    </source>
</evidence>
<reference evidence="16" key="1">
    <citation type="journal article" date="2013" name="Stand. Genomic Sci.">
        <title>Complete genome sequence of Coriobacterium glomerans type strain (PW2(T)) from the midgut of Pyrrhocoris apterus L. (red soldier bug).</title>
        <authorList>
            <person name="Stackebrandt E."/>
            <person name="Zeytun A."/>
            <person name="Lapidus A."/>
            <person name="Nolan M."/>
            <person name="Lucas S."/>
            <person name="Hammon N."/>
            <person name="Deshpande S."/>
            <person name="Cheng J.F."/>
            <person name="Tapia R."/>
            <person name="Goodwin L.A."/>
            <person name="Pitluck S."/>
            <person name="Liolios K."/>
            <person name="Pagani I."/>
            <person name="Ivanova N."/>
            <person name="Mavromatis K."/>
            <person name="Mikhailova N."/>
            <person name="Huntemann M."/>
            <person name="Pati A."/>
            <person name="Chen A."/>
            <person name="Palaniappan K."/>
            <person name="Chang Y.J."/>
            <person name="Land M."/>
            <person name="Hauser L."/>
            <person name="Rohde M."/>
            <person name="Pukall R."/>
            <person name="Goker M."/>
            <person name="Detter J.C."/>
            <person name="Woyke T."/>
            <person name="Bristow J."/>
            <person name="Eisen J.A."/>
            <person name="Markowitz V."/>
            <person name="Hugenholtz P."/>
            <person name="Kyrpides N.C."/>
            <person name="Klenk H.P."/>
        </authorList>
    </citation>
    <scope>NUCLEOTIDE SEQUENCE</scope>
    <source>
        <strain evidence="16">ATCC 49209 / DSM 20642 / JCM 10262 / PW2</strain>
    </source>
</reference>
<evidence type="ECO:0000256" key="4">
    <source>
        <dbReference type="ARBA" id="ARBA00016902"/>
    </source>
</evidence>
<protein>
    <recommendedName>
        <fullName evidence="4 11">Trigger factor</fullName>
        <shortName evidence="11">TF</shortName>
        <ecNumber evidence="3 11">5.2.1.8</ecNumber>
    </recommendedName>
    <alternativeName>
        <fullName evidence="10 11">PPIase</fullName>
    </alternativeName>
</protein>
<dbReference type="InterPro" id="IPR005215">
    <property type="entry name" value="Trig_fac"/>
</dbReference>
<dbReference type="Proteomes" id="UP000006851">
    <property type="component" value="Chromosome"/>
</dbReference>
<dbReference type="Gene3D" id="3.30.70.1050">
    <property type="entry name" value="Trigger factor ribosome-binding domain"/>
    <property type="match status" value="1"/>
</dbReference>
<dbReference type="InterPro" id="IPR027304">
    <property type="entry name" value="Trigger_fact/SurA_dom_sf"/>
</dbReference>
<dbReference type="NCBIfam" id="TIGR00115">
    <property type="entry name" value="tig"/>
    <property type="match status" value="1"/>
</dbReference>
<keyword evidence="8 11" id="KW-0413">Isomerase</keyword>
<dbReference type="InterPro" id="IPR037041">
    <property type="entry name" value="Trigger_fac_C_sf"/>
</dbReference>
<dbReference type="SUPFAM" id="SSF102735">
    <property type="entry name" value="Trigger factor ribosome-binding domain"/>
    <property type="match status" value="1"/>
</dbReference>
<dbReference type="InterPro" id="IPR008880">
    <property type="entry name" value="Trigger_fac_C"/>
</dbReference>
<evidence type="ECO:0000256" key="2">
    <source>
        <dbReference type="ARBA" id="ARBA00005464"/>
    </source>
</evidence>
<feature type="region of interest" description="Disordered" evidence="12">
    <location>
        <begin position="424"/>
        <end position="452"/>
    </location>
</feature>
<dbReference type="HOGENOM" id="CLU_033058_3_0_11"/>
<evidence type="ECO:0000259" key="13">
    <source>
        <dbReference type="Pfam" id="PF05697"/>
    </source>
</evidence>
<dbReference type="GO" id="GO:0043335">
    <property type="term" value="P:protein unfolding"/>
    <property type="evidence" value="ECO:0007669"/>
    <property type="project" value="TreeGrafter"/>
</dbReference>
<evidence type="ECO:0000256" key="1">
    <source>
        <dbReference type="ARBA" id="ARBA00000971"/>
    </source>
</evidence>
<dbReference type="Gene3D" id="1.10.3120.10">
    <property type="entry name" value="Trigger factor, C-terminal domain"/>
    <property type="match status" value="1"/>
</dbReference>
<comment type="catalytic activity">
    <reaction evidence="1 11">
        <text>[protein]-peptidylproline (omega=180) = [protein]-peptidylproline (omega=0)</text>
        <dbReference type="Rhea" id="RHEA:16237"/>
        <dbReference type="Rhea" id="RHEA-COMP:10747"/>
        <dbReference type="Rhea" id="RHEA-COMP:10748"/>
        <dbReference type="ChEBI" id="CHEBI:83833"/>
        <dbReference type="ChEBI" id="CHEBI:83834"/>
        <dbReference type="EC" id="5.2.1.8"/>
    </reaction>
</comment>
<keyword evidence="11" id="KW-0963">Cytoplasm</keyword>
<dbReference type="PANTHER" id="PTHR30560">
    <property type="entry name" value="TRIGGER FACTOR CHAPERONE AND PEPTIDYL-PROLYL CIS/TRANS ISOMERASE"/>
    <property type="match status" value="1"/>
</dbReference>
<feature type="domain" description="Trigger factor ribosome-binding bacterial" evidence="13">
    <location>
        <begin position="1"/>
        <end position="146"/>
    </location>
</feature>
<dbReference type="GO" id="GO:0003755">
    <property type="term" value="F:peptidyl-prolyl cis-trans isomerase activity"/>
    <property type="evidence" value="ECO:0007669"/>
    <property type="project" value="UniProtKB-UniRule"/>
</dbReference>
<dbReference type="STRING" id="700015.Corgl_0805"/>
<evidence type="ECO:0000256" key="5">
    <source>
        <dbReference type="ARBA" id="ARBA00022618"/>
    </source>
</evidence>
<proteinExistence type="inferred from homology"/>
<organism evidence="15 16">
    <name type="scientific">Coriobacterium glomerans (strain ATCC 49209 / DSM 20642 / JCM 10262 / PW2)</name>
    <dbReference type="NCBI Taxonomy" id="700015"/>
    <lineage>
        <taxon>Bacteria</taxon>
        <taxon>Bacillati</taxon>
        <taxon>Actinomycetota</taxon>
        <taxon>Coriobacteriia</taxon>
        <taxon>Coriobacteriales</taxon>
        <taxon>Coriobacteriaceae</taxon>
        <taxon>Coriobacterium</taxon>
    </lineage>
</organism>
<evidence type="ECO:0000256" key="12">
    <source>
        <dbReference type="SAM" id="MobiDB-lite"/>
    </source>
</evidence>
<comment type="subcellular location">
    <subcellularLocation>
        <location evidence="11">Cytoplasm</location>
    </subcellularLocation>
    <text evidence="11">About half TF is bound to the ribosome near the polypeptide exit tunnel while the other half is free in the cytoplasm.</text>
</comment>
<dbReference type="SUPFAM" id="SSF54534">
    <property type="entry name" value="FKBP-like"/>
    <property type="match status" value="1"/>
</dbReference>
<dbReference type="AlphaFoldDB" id="F2N7M6"/>
<dbReference type="GO" id="GO:0044183">
    <property type="term" value="F:protein folding chaperone"/>
    <property type="evidence" value="ECO:0007669"/>
    <property type="project" value="TreeGrafter"/>
</dbReference>
<dbReference type="GO" id="GO:0051301">
    <property type="term" value="P:cell division"/>
    <property type="evidence" value="ECO:0007669"/>
    <property type="project" value="UniProtKB-KW"/>
</dbReference>
<dbReference type="EC" id="5.2.1.8" evidence="3 11"/>
<comment type="domain">
    <text evidence="11">Consists of 3 domains; the N-terminus binds the ribosome, the middle domain has PPIase activity, while the C-terminus has intrinsic chaperone activity on its own.</text>
</comment>
<evidence type="ECO:0000313" key="15">
    <source>
        <dbReference type="EMBL" id="AEB06918.1"/>
    </source>
</evidence>
<evidence type="ECO:0000256" key="8">
    <source>
        <dbReference type="ARBA" id="ARBA00023235"/>
    </source>
</evidence>
<evidence type="ECO:0000256" key="10">
    <source>
        <dbReference type="ARBA" id="ARBA00029986"/>
    </source>
</evidence>
<dbReference type="GO" id="GO:0043022">
    <property type="term" value="F:ribosome binding"/>
    <property type="evidence" value="ECO:0007669"/>
    <property type="project" value="TreeGrafter"/>
</dbReference>
<dbReference type="eggNOG" id="COG0544">
    <property type="taxonomic scope" value="Bacteria"/>
</dbReference>
<evidence type="ECO:0000256" key="11">
    <source>
        <dbReference type="HAMAP-Rule" id="MF_00303"/>
    </source>
</evidence>
<dbReference type="Pfam" id="PF05698">
    <property type="entry name" value="Trigger_C"/>
    <property type="match status" value="1"/>
</dbReference>
<feature type="domain" description="Trigger factor C-terminal" evidence="14">
    <location>
        <begin position="256"/>
        <end position="413"/>
    </location>
</feature>
<dbReference type="PANTHER" id="PTHR30560:SF3">
    <property type="entry name" value="TRIGGER FACTOR-LIKE PROTEIN TIG, CHLOROPLASTIC"/>
    <property type="match status" value="1"/>
</dbReference>
<name>F2N7M6_CORGP</name>
<gene>
    <name evidence="11" type="primary">tig</name>
    <name evidence="15" type="ordered locus">Corgl_0805</name>
</gene>
<keyword evidence="7 11" id="KW-0143">Chaperone</keyword>
<keyword evidence="6 11" id="KW-0697">Rotamase</keyword>
<dbReference type="InterPro" id="IPR008881">
    <property type="entry name" value="Trigger_fac_ribosome-bd_bac"/>
</dbReference>
<evidence type="ECO:0000256" key="3">
    <source>
        <dbReference type="ARBA" id="ARBA00013194"/>
    </source>
</evidence>